<reference evidence="4" key="1">
    <citation type="journal article" date="2009" name="Genome Res.">
        <title>Comparative genomic analyses of the human fungal pathogens Coccidioides and their relatives.</title>
        <authorList>
            <person name="Sharpton T.J."/>
            <person name="Stajich J.E."/>
            <person name="Rounsley S.D."/>
            <person name="Gardner M.J."/>
            <person name="Wortman J.R."/>
            <person name="Jordar V.S."/>
            <person name="Maiti R."/>
            <person name="Kodira C.D."/>
            <person name="Neafsey D.E."/>
            <person name="Zeng Q."/>
            <person name="Hung C.-Y."/>
            <person name="McMahan C."/>
            <person name="Muszewska A."/>
            <person name="Grynberg M."/>
            <person name="Mandel M.A."/>
            <person name="Kellner E.M."/>
            <person name="Barker B.M."/>
            <person name="Galgiani J.N."/>
            <person name="Orbach M.J."/>
            <person name="Kirkland T.N."/>
            <person name="Cole G.T."/>
            <person name="Henn M.R."/>
            <person name="Birren B.W."/>
            <person name="Taylor J.W."/>
        </authorList>
    </citation>
    <scope>NUCLEOTIDE SEQUENCE [LARGE SCALE GENOMIC DNA]</scope>
    <source>
        <strain evidence="4">UAMH 1704</strain>
    </source>
</reference>
<dbReference type="Proteomes" id="UP000002058">
    <property type="component" value="Unassembled WGS sequence"/>
</dbReference>
<dbReference type="SUPFAM" id="SSF52047">
    <property type="entry name" value="RNI-like"/>
    <property type="match status" value="1"/>
</dbReference>
<dbReference type="InterPro" id="IPR032675">
    <property type="entry name" value="LRR_dom_sf"/>
</dbReference>
<dbReference type="GO" id="GO:0031146">
    <property type="term" value="P:SCF-dependent proteasomal ubiquitin-dependent protein catabolic process"/>
    <property type="evidence" value="ECO:0007669"/>
    <property type="project" value="TreeGrafter"/>
</dbReference>
<dbReference type="InterPro" id="IPR036047">
    <property type="entry name" value="F-box-like_dom_sf"/>
</dbReference>
<dbReference type="HOGENOM" id="CLU_025082_0_0_1"/>
<protein>
    <recommendedName>
        <fullName evidence="2">F-box domain-containing protein</fullName>
    </recommendedName>
</protein>
<feature type="region of interest" description="Disordered" evidence="1">
    <location>
        <begin position="1"/>
        <end position="68"/>
    </location>
</feature>
<dbReference type="KEGG" id="ure:UREG_02000"/>
<dbReference type="InterPro" id="IPR006553">
    <property type="entry name" value="Leu-rich_rpt_Cys-con_subtyp"/>
</dbReference>
<dbReference type="SUPFAM" id="SSF81383">
    <property type="entry name" value="F-box domain"/>
    <property type="match status" value="1"/>
</dbReference>
<dbReference type="InParanoid" id="C4JK43"/>
<keyword evidence="4" id="KW-1185">Reference proteome</keyword>
<feature type="compositionally biased region" description="Basic and acidic residues" evidence="1">
    <location>
        <begin position="99"/>
        <end position="108"/>
    </location>
</feature>
<dbReference type="SMART" id="SM00256">
    <property type="entry name" value="FBOX"/>
    <property type="match status" value="1"/>
</dbReference>
<dbReference type="PANTHER" id="PTHR13318">
    <property type="entry name" value="PARTNER OF PAIRED, ISOFORM B-RELATED"/>
    <property type="match status" value="1"/>
</dbReference>
<feature type="compositionally biased region" description="Low complexity" evidence="1">
    <location>
        <begin position="56"/>
        <end position="65"/>
    </location>
</feature>
<accession>C4JK43</accession>
<feature type="compositionally biased region" description="Low complexity" evidence="1">
    <location>
        <begin position="602"/>
        <end position="616"/>
    </location>
</feature>
<dbReference type="OrthoDB" id="550575at2759"/>
<evidence type="ECO:0000256" key="1">
    <source>
        <dbReference type="SAM" id="MobiDB-lite"/>
    </source>
</evidence>
<dbReference type="EMBL" id="CH476615">
    <property type="protein sequence ID" value="EEP77151.1"/>
    <property type="molecule type" value="Genomic_DNA"/>
</dbReference>
<proteinExistence type="predicted"/>
<dbReference type="VEuPathDB" id="FungiDB:UREG_02000"/>
<sequence>MASFPPDEIIPAQGTSSDSMSGAIRTEDGPKLKGHQRLLNRLQRMTSTPSLEQIGRSRSSSTGLRRVGKGTMSCISLSSTLSHGQCWESSSSPQIYGKSPHDRHDEDTGPIRIVETELLPPNGSKQATIALPAEMRPCSRGSLLKSTDILVKADAALDESVLSEALPENQNKNYWDTLPVEVQLRILSCLMPKELARAARVSKTWHTLCFDGQLWTKFDTSTFYSSISREALVGLIFSAGPFIKYLNMRGCIQMEKAWLEHGEQLADACRNLASINLEDCHIDNMTLTFLLVRNPGLVRISMGAHSTISNSELNVISKSCPLLEYLDLSWCRNLISAKGLKRVVRSCHQLKELRIGEFRAVDNEFMQALFETNTLETLILSHCSALTDDSLKILSHGSDPKIDILTGRPIVPARTLKHLDLSRCRGISDVGIGHLAGFTPELESLQLSFCSSLGNDSITNLIRTTPRLARLDIEELEELTNNVLIALSKAPCASRLEHLNISYCEKLGDTGMMQVLKNCPNLRSLDLDNTRVSDITLMEMCTQMRKRGFGVKLPKCGLRVAVFDCGNVTWGGVREVLSNNTFVPRFAEAEALATKPEEESESGLSSPSSSTSSVTILPPPPPPPETTQFTADLYPNEIIQLKCFYGWQQTVDRHTKRVLDGNLGAAMRLERKWANCMIANEEAEAGGAGARRRRRRARDAEMLYNLDDDDDAEYGYGPAGLASLGNRRRRARSGGCVVM</sequence>
<feature type="domain" description="F-box" evidence="2">
    <location>
        <begin position="172"/>
        <end position="218"/>
    </location>
</feature>
<dbReference type="GO" id="GO:0019005">
    <property type="term" value="C:SCF ubiquitin ligase complex"/>
    <property type="evidence" value="ECO:0007669"/>
    <property type="project" value="TreeGrafter"/>
</dbReference>
<dbReference type="eggNOG" id="KOG4341">
    <property type="taxonomic scope" value="Eukaryota"/>
</dbReference>
<dbReference type="SMART" id="SM00367">
    <property type="entry name" value="LRR_CC"/>
    <property type="match status" value="9"/>
</dbReference>
<dbReference type="InterPro" id="IPR001611">
    <property type="entry name" value="Leu-rich_rpt"/>
</dbReference>
<dbReference type="GeneID" id="8440436"/>
<name>C4JK43_UNCRE</name>
<dbReference type="Pfam" id="PF13516">
    <property type="entry name" value="LRR_6"/>
    <property type="match status" value="2"/>
</dbReference>
<evidence type="ECO:0000259" key="2">
    <source>
        <dbReference type="PROSITE" id="PS50181"/>
    </source>
</evidence>
<dbReference type="InterPro" id="IPR001810">
    <property type="entry name" value="F-box_dom"/>
</dbReference>
<dbReference type="AlphaFoldDB" id="C4JK43"/>
<feature type="region of interest" description="Disordered" evidence="1">
    <location>
        <begin position="83"/>
        <end position="108"/>
    </location>
</feature>
<dbReference type="RefSeq" id="XP_002542484.1">
    <property type="nucleotide sequence ID" value="XM_002542438.1"/>
</dbReference>
<gene>
    <name evidence="3" type="ORF">UREG_02000</name>
</gene>
<organism evidence="3 4">
    <name type="scientific">Uncinocarpus reesii (strain UAMH 1704)</name>
    <dbReference type="NCBI Taxonomy" id="336963"/>
    <lineage>
        <taxon>Eukaryota</taxon>
        <taxon>Fungi</taxon>
        <taxon>Dikarya</taxon>
        <taxon>Ascomycota</taxon>
        <taxon>Pezizomycotina</taxon>
        <taxon>Eurotiomycetes</taxon>
        <taxon>Eurotiomycetidae</taxon>
        <taxon>Onygenales</taxon>
        <taxon>Onygenaceae</taxon>
        <taxon>Uncinocarpus</taxon>
    </lineage>
</organism>
<dbReference type="OMA" id="SRLDRKW"/>
<dbReference type="PROSITE" id="PS50181">
    <property type="entry name" value="FBOX"/>
    <property type="match status" value="1"/>
</dbReference>
<evidence type="ECO:0000313" key="4">
    <source>
        <dbReference type="Proteomes" id="UP000002058"/>
    </source>
</evidence>
<evidence type="ECO:0000313" key="3">
    <source>
        <dbReference type="EMBL" id="EEP77151.1"/>
    </source>
</evidence>
<dbReference type="Gene3D" id="3.80.10.10">
    <property type="entry name" value="Ribonuclease Inhibitor"/>
    <property type="match status" value="2"/>
</dbReference>
<feature type="compositionally biased region" description="Polar residues" evidence="1">
    <location>
        <begin position="83"/>
        <end position="94"/>
    </location>
</feature>
<dbReference type="Pfam" id="PF12937">
    <property type="entry name" value="F-box-like"/>
    <property type="match status" value="1"/>
</dbReference>
<feature type="region of interest" description="Disordered" evidence="1">
    <location>
        <begin position="593"/>
        <end position="629"/>
    </location>
</feature>
<dbReference type="STRING" id="336963.C4JK43"/>